<protein>
    <submittedName>
        <fullName evidence="1">Uncharacterized protein</fullName>
    </submittedName>
</protein>
<dbReference type="AlphaFoldDB" id="A0ABD6CSN1"/>
<reference evidence="1 2" key="1">
    <citation type="journal article" date="2019" name="Int. J. Syst. Evol. Microbiol.">
        <title>The Global Catalogue of Microorganisms (GCM) 10K type strain sequencing project: providing services to taxonomists for standard genome sequencing and annotation.</title>
        <authorList>
            <consortium name="The Broad Institute Genomics Platform"/>
            <consortium name="The Broad Institute Genome Sequencing Center for Infectious Disease"/>
            <person name="Wu L."/>
            <person name="Ma J."/>
        </authorList>
    </citation>
    <scope>NUCLEOTIDE SEQUENCE [LARGE SCALE GENOMIC DNA]</scope>
    <source>
        <strain evidence="1 2">CGMCC 1.12121</strain>
    </source>
</reference>
<sequence length="72" mass="8168">MCEEDIRESLDEAKRVFGLSDGDPDHVEECPGCGGEVPVWDLDNLPMGYECYQCGANYTIKERGVVELIREW</sequence>
<evidence type="ECO:0000313" key="2">
    <source>
        <dbReference type="Proteomes" id="UP001597085"/>
    </source>
</evidence>
<organism evidence="1 2">
    <name type="scientific">Halobellus rarus</name>
    <dbReference type="NCBI Taxonomy" id="1126237"/>
    <lineage>
        <taxon>Archaea</taxon>
        <taxon>Methanobacteriati</taxon>
        <taxon>Methanobacteriota</taxon>
        <taxon>Stenosarchaea group</taxon>
        <taxon>Halobacteria</taxon>
        <taxon>Halobacteriales</taxon>
        <taxon>Haloferacaceae</taxon>
        <taxon>Halobellus</taxon>
    </lineage>
</organism>
<name>A0ABD6CSN1_9EURY</name>
<gene>
    <name evidence="1" type="ORF">ACFSBX_19440</name>
</gene>
<dbReference type="RefSeq" id="WP_256422120.1">
    <property type="nucleotide sequence ID" value="NZ_JANHDI010000010.1"/>
</dbReference>
<evidence type="ECO:0000313" key="1">
    <source>
        <dbReference type="EMBL" id="MFD1601111.1"/>
    </source>
</evidence>
<accession>A0ABD6CSN1</accession>
<keyword evidence="2" id="KW-1185">Reference proteome</keyword>
<proteinExistence type="predicted"/>
<dbReference type="Proteomes" id="UP001597085">
    <property type="component" value="Unassembled WGS sequence"/>
</dbReference>
<dbReference type="EMBL" id="JBHUDK010000035">
    <property type="protein sequence ID" value="MFD1601111.1"/>
    <property type="molecule type" value="Genomic_DNA"/>
</dbReference>
<comment type="caution">
    <text evidence="1">The sequence shown here is derived from an EMBL/GenBank/DDBJ whole genome shotgun (WGS) entry which is preliminary data.</text>
</comment>